<proteinExistence type="inferred from homology"/>
<evidence type="ECO:0000259" key="6">
    <source>
        <dbReference type="Pfam" id="PF02826"/>
    </source>
</evidence>
<evidence type="ECO:0000256" key="1">
    <source>
        <dbReference type="ARBA" id="ARBA00005854"/>
    </source>
</evidence>
<dbReference type="PROSITE" id="PS00671">
    <property type="entry name" value="D_2_HYDROXYACID_DH_3"/>
    <property type="match status" value="1"/>
</dbReference>
<dbReference type="EMBL" id="CP001344">
    <property type="protein sequence ID" value="ACL45073.1"/>
    <property type="molecule type" value="Genomic_DNA"/>
</dbReference>
<evidence type="ECO:0000259" key="5">
    <source>
        <dbReference type="Pfam" id="PF00389"/>
    </source>
</evidence>
<name>B8HK82_CYAP4</name>
<dbReference type="PANTHER" id="PTHR43026:SF1">
    <property type="entry name" value="2-HYDROXYACID DEHYDROGENASE HOMOLOG 1-RELATED"/>
    <property type="match status" value="1"/>
</dbReference>
<dbReference type="PANTHER" id="PTHR43026">
    <property type="entry name" value="2-HYDROXYACID DEHYDROGENASE HOMOLOG 1-RELATED"/>
    <property type="match status" value="1"/>
</dbReference>
<dbReference type="Gene3D" id="3.40.50.720">
    <property type="entry name" value="NAD(P)-binding Rossmann-like Domain"/>
    <property type="match status" value="2"/>
</dbReference>
<dbReference type="PROSITE" id="PS00065">
    <property type="entry name" value="D_2_HYDROXYACID_DH_1"/>
    <property type="match status" value="1"/>
</dbReference>
<evidence type="ECO:0000256" key="4">
    <source>
        <dbReference type="RuleBase" id="RU003719"/>
    </source>
</evidence>
<dbReference type="eggNOG" id="COG1052">
    <property type="taxonomic scope" value="Bacteria"/>
</dbReference>
<keyword evidence="3" id="KW-0520">NAD</keyword>
<sequence length="346" mass="38003">MKVAVFSTKSYDQQFLATANGQFGHDLHFFEPRLTRDTASLARGFEAVCVFVNDELDRSVLEMLAAGGVRAIALRCAGFDRVDLKAAEELDIAVVRVPAYSPYGVAEHTVGMILALNRKLHRAYNRIREGNFSLEGLLGFELRTKTVGIIGTGKIGQITGEILFGFGCEVLAYDPYPNAAFASRGAIYVDLPELLSRSDIISLHCPLTPQTYHLIDERAIAAMKPGVMLVNTSRGALIDTRAVIEGLKSKQIGALALDVYEEEADLFFEDLSYEIIQDDVFQRLLTFPNVLITGHQAFFTETALTNIAETTLANLREIDLGKPCANQVNRQQLTAPSPARVSQSSQ</sequence>
<dbReference type="KEGG" id="cyn:Cyan7425_2727"/>
<dbReference type="InterPro" id="IPR006139">
    <property type="entry name" value="D-isomer_2_OHA_DH_cat_dom"/>
</dbReference>
<dbReference type="InterPro" id="IPR036291">
    <property type="entry name" value="NAD(P)-bd_dom_sf"/>
</dbReference>
<dbReference type="Pfam" id="PF00389">
    <property type="entry name" value="2-Hacid_dh"/>
    <property type="match status" value="1"/>
</dbReference>
<dbReference type="OrthoDB" id="9805416at2"/>
<dbReference type="InterPro" id="IPR029753">
    <property type="entry name" value="D-isomer_DH_CS"/>
</dbReference>
<reference evidence="7" key="1">
    <citation type="submission" date="2009-01" db="EMBL/GenBank/DDBJ databases">
        <title>Complete sequence of chromosome Cyanothece sp. PCC 7425.</title>
        <authorList>
            <consortium name="US DOE Joint Genome Institute"/>
            <person name="Lucas S."/>
            <person name="Copeland A."/>
            <person name="Lapidus A."/>
            <person name="Glavina del Rio T."/>
            <person name="Dalin E."/>
            <person name="Tice H."/>
            <person name="Bruce D."/>
            <person name="Goodwin L."/>
            <person name="Pitluck S."/>
            <person name="Sims D."/>
            <person name="Meineke L."/>
            <person name="Brettin T."/>
            <person name="Detter J.C."/>
            <person name="Han C."/>
            <person name="Larimer F."/>
            <person name="Land M."/>
            <person name="Hauser L."/>
            <person name="Kyrpides N."/>
            <person name="Ovchinnikova G."/>
            <person name="Liberton M."/>
            <person name="Stoeckel J."/>
            <person name="Banerjee A."/>
            <person name="Singh A."/>
            <person name="Page L."/>
            <person name="Sato H."/>
            <person name="Zhao L."/>
            <person name="Sherman L."/>
            <person name="Pakrasi H."/>
            <person name="Richardson P."/>
        </authorList>
    </citation>
    <scope>NUCLEOTIDE SEQUENCE</scope>
    <source>
        <strain evidence="7">PCC 7425</strain>
    </source>
</reference>
<dbReference type="PROSITE" id="PS00670">
    <property type="entry name" value="D_2_HYDROXYACID_DH_2"/>
    <property type="match status" value="1"/>
</dbReference>
<dbReference type="HOGENOM" id="CLU_019796_1_1_3"/>
<dbReference type="FunFam" id="3.40.50.720:FF:000052">
    <property type="entry name" value="D-lactate dehydrogenase"/>
    <property type="match status" value="1"/>
</dbReference>
<evidence type="ECO:0000256" key="3">
    <source>
        <dbReference type="ARBA" id="ARBA00023027"/>
    </source>
</evidence>
<evidence type="ECO:0000256" key="2">
    <source>
        <dbReference type="ARBA" id="ARBA00023002"/>
    </source>
</evidence>
<dbReference type="InterPro" id="IPR006140">
    <property type="entry name" value="D-isomer_DH_NAD-bd"/>
</dbReference>
<dbReference type="CDD" id="cd12183">
    <property type="entry name" value="LDH_like_2"/>
    <property type="match status" value="1"/>
</dbReference>
<organism evidence="7">
    <name type="scientific">Cyanothece sp. (strain PCC 7425 / ATCC 29141)</name>
    <dbReference type="NCBI Taxonomy" id="395961"/>
    <lineage>
        <taxon>Bacteria</taxon>
        <taxon>Bacillati</taxon>
        <taxon>Cyanobacteriota</taxon>
        <taxon>Cyanophyceae</taxon>
        <taxon>Gomontiellales</taxon>
        <taxon>Cyanothecaceae</taxon>
        <taxon>Cyanothece</taxon>
    </lineage>
</organism>
<dbReference type="InterPro" id="IPR058205">
    <property type="entry name" value="D-LDH-like"/>
</dbReference>
<feature type="domain" description="D-isomer specific 2-hydroxyacid dehydrogenase NAD-binding" evidence="6">
    <location>
        <begin position="110"/>
        <end position="297"/>
    </location>
</feature>
<dbReference type="GO" id="GO:0008720">
    <property type="term" value="F:D-lactate dehydrogenase (NAD+) activity"/>
    <property type="evidence" value="ECO:0007669"/>
    <property type="project" value="TreeGrafter"/>
</dbReference>
<dbReference type="GO" id="GO:0051287">
    <property type="term" value="F:NAD binding"/>
    <property type="evidence" value="ECO:0007669"/>
    <property type="project" value="InterPro"/>
</dbReference>
<gene>
    <name evidence="7" type="ordered locus">Cyan7425_2727</name>
</gene>
<dbReference type="SUPFAM" id="SSF51735">
    <property type="entry name" value="NAD(P)-binding Rossmann-fold domains"/>
    <property type="match status" value="1"/>
</dbReference>
<dbReference type="InterPro" id="IPR029752">
    <property type="entry name" value="D-isomer_DH_CS1"/>
</dbReference>
<dbReference type="AlphaFoldDB" id="B8HK82"/>
<dbReference type="Pfam" id="PF02826">
    <property type="entry name" value="2-Hacid_dh_C"/>
    <property type="match status" value="1"/>
</dbReference>
<dbReference type="STRING" id="395961.Cyan7425_2727"/>
<feature type="domain" description="D-isomer specific 2-hydroxyacid dehydrogenase catalytic" evidence="5">
    <location>
        <begin position="3"/>
        <end position="329"/>
    </location>
</feature>
<keyword evidence="2 4" id="KW-0560">Oxidoreductase</keyword>
<accession>B8HK82</accession>
<comment type="similarity">
    <text evidence="1 4">Belongs to the D-isomer specific 2-hydroxyacid dehydrogenase family.</text>
</comment>
<evidence type="ECO:0000313" key="7">
    <source>
        <dbReference type="EMBL" id="ACL45073.1"/>
    </source>
</evidence>
<protein>
    <submittedName>
        <fullName evidence="7">D-isomer specific 2-hydroxyacid dehydrogenase NAD-binding</fullName>
    </submittedName>
</protein>
<dbReference type="SUPFAM" id="SSF52283">
    <property type="entry name" value="Formate/glycerate dehydrogenase catalytic domain-like"/>
    <property type="match status" value="1"/>
</dbReference>